<comment type="caution">
    <text evidence="2">The sequence shown here is derived from an EMBL/GenBank/DDBJ whole genome shotgun (WGS) entry which is preliminary data.</text>
</comment>
<dbReference type="RefSeq" id="WP_019619829.1">
    <property type="nucleotide sequence ID" value="NZ_JBHUNE010000003.1"/>
</dbReference>
<proteinExistence type="predicted"/>
<dbReference type="Gene3D" id="3.40.960.10">
    <property type="entry name" value="VSR Endonuclease"/>
    <property type="match status" value="1"/>
</dbReference>
<gene>
    <name evidence="2" type="ORF">ACFSW7_02525</name>
</gene>
<protein>
    <submittedName>
        <fullName evidence="2">Endonuclease domain-containing protein</fullName>
    </submittedName>
</protein>
<dbReference type="GO" id="GO:0004519">
    <property type="term" value="F:endonuclease activity"/>
    <property type="evidence" value="ECO:0007669"/>
    <property type="project" value="UniProtKB-KW"/>
</dbReference>
<dbReference type="EMBL" id="JBHUNE010000003">
    <property type="protein sequence ID" value="MFD2757251.1"/>
    <property type="molecule type" value="Genomic_DNA"/>
</dbReference>
<name>A0ABW5UVJ7_9MICO</name>
<keyword evidence="2" id="KW-0378">Hydrolase</keyword>
<dbReference type="SUPFAM" id="SSF52980">
    <property type="entry name" value="Restriction endonuclease-like"/>
    <property type="match status" value="1"/>
</dbReference>
<feature type="domain" description="DUF559" evidence="1">
    <location>
        <begin position="149"/>
        <end position="232"/>
    </location>
</feature>
<dbReference type="Pfam" id="PF04480">
    <property type="entry name" value="DUF559"/>
    <property type="match status" value="1"/>
</dbReference>
<evidence type="ECO:0000313" key="2">
    <source>
        <dbReference type="EMBL" id="MFD2757251.1"/>
    </source>
</evidence>
<dbReference type="Proteomes" id="UP001597492">
    <property type="component" value="Unassembled WGS sequence"/>
</dbReference>
<organism evidence="2 3">
    <name type="scientific">Gulosibacter faecalis</name>
    <dbReference type="NCBI Taxonomy" id="272240"/>
    <lineage>
        <taxon>Bacteria</taxon>
        <taxon>Bacillati</taxon>
        <taxon>Actinomycetota</taxon>
        <taxon>Actinomycetes</taxon>
        <taxon>Micrococcales</taxon>
        <taxon>Microbacteriaceae</taxon>
        <taxon>Gulosibacter</taxon>
    </lineage>
</organism>
<sequence length="243" mass="27091">MAAVKARGVLTGPAALELRGAWVPKACGIAVRLTERRMVDRRVKVNDHVSGNRVWAPEGCASLHVLEGDLVERCTNSCDDVSTALLVTMRDLGRDVAVVLADSVVERKLLTSAEVEAIAQKAGARGEAVLELHDPSAGSGIESLFRLWLRRHRIAFQTQRWIEGVGRVDFLIGERLIVEVDGRQFHDTDDQFERDRARDREAVARGYLVIRLTYNDVVERLDAAGEQILRVIRRNDHTLKPKG</sequence>
<dbReference type="InterPro" id="IPR011335">
    <property type="entry name" value="Restrct_endonuc-II-like"/>
</dbReference>
<keyword evidence="3" id="KW-1185">Reference proteome</keyword>
<evidence type="ECO:0000259" key="1">
    <source>
        <dbReference type="Pfam" id="PF04480"/>
    </source>
</evidence>
<evidence type="ECO:0000313" key="3">
    <source>
        <dbReference type="Proteomes" id="UP001597492"/>
    </source>
</evidence>
<reference evidence="3" key="1">
    <citation type="journal article" date="2019" name="Int. J. Syst. Evol. Microbiol.">
        <title>The Global Catalogue of Microorganisms (GCM) 10K type strain sequencing project: providing services to taxonomists for standard genome sequencing and annotation.</title>
        <authorList>
            <consortium name="The Broad Institute Genomics Platform"/>
            <consortium name="The Broad Institute Genome Sequencing Center for Infectious Disease"/>
            <person name="Wu L."/>
            <person name="Ma J."/>
        </authorList>
    </citation>
    <scope>NUCLEOTIDE SEQUENCE [LARGE SCALE GENOMIC DNA]</scope>
    <source>
        <strain evidence="3">TISTR 1514</strain>
    </source>
</reference>
<keyword evidence="2" id="KW-0255">Endonuclease</keyword>
<dbReference type="InterPro" id="IPR007569">
    <property type="entry name" value="DUF559"/>
</dbReference>
<keyword evidence="2" id="KW-0540">Nuclease</keyword>
<accession>A0ABW5UVJ7</accession>